<dbReference type="CDD" id="cd00077">
    <property type="entry name" value="HDc"/>
    <property type="match status" value="1"/>
</dbReference>
<evidence type="ECO:0000313" key="12">
    <source>
        <dbReference type="Proteomes" id="UP000000545"/>
    </source>
</evidence>
<dbReference type="EC" id="2.7.7.25" evidence="11"/>
<dbReference type="PROSITE" id="PS51831">
    <property type="entry name" value="HD"/>
    <property type="match status" value="1"/>
</dbReference>
<dbReference type="InterPro" id="IPR032828">
    <property type="entry name" value="PolyA_RNA-bd"/>
</dbReference>
<name>Q4JSD7_CORJK</name>
<evidence type="ECO:0000256" key="7">
    <source>
        <dbReference type="ARBA" id="ARBA00022842"/>
    </source>
</evidence>
<dbReference type="SUPFAM" id="SSF81891">
    <property type="entry name" value="Poly A polymerase C-terminal region-like"/>
    <property type="match status" value="1"/>
</dbReference>
<dbReference type="NCBIfam" id="TIGR02692">
    <property type="entry name" value="tRNA_CCA_actino"/>
    <property type="match status" value="1"/>
</dbReference>
<keyword evidence="5" id="KW-0479">Metal-binding</keyword>
<accession>Q4JSD7</accession>
<keyword evidence="7" id="KW-0460">Magnesium</keyword>
<keyword evidence="3" id="KW-0819">tRNA processing</keyword>
<dbReference type="GO" id="GO:0000166">
    <property type="term" value="F:nucleotide binding"/>
    <property type="evidence" value="ECO:0007669"/>
    <property type="project" value="UniProtKB-KW"/>
</dbReference>
<keyword evidence="4 11" id="KW-0548">Nucleotidyltransferase</keyword>
<dbReference type="Pfam" id="PF01743">
    <property type="entry name" value="PolyA_pol"/>
    <property type="match status" value="1"/>
</dbReference>
<dbReference type="HOGENOM" id="CLU_015961_6_1_11"/>
<feature type="region of interest" description="Disordered" evidence="9">
    <location>
        <begin position="403"/>
        <end position="425"/>
    </location>
</feature>
<dbReference type="InterPro" id="IPR003607">
    <property type="entry name" value="HD/PDEase_dom"/>
</dbReference>
<dbReference type="PANTHER" id="PTHR46173">
    <property type="entry name" value="CCA TRNA NUCLEOTIDYLTRANSFERASE 1, MITOCHONDRIAL"/>
    <property type="match status" value="1"/>
</dbReference>
<dbReference type="Pfam" id="PF01966">
    <property type="entry name" value="HD"/>
    <property type="match status" value="1"/>
</dbReference>
<feature type="domain" description="HD" evidence="10">
    <location>
        <begin position="308"/>
        <end position="418"/>
    </location>
</feature>
<dbReference type="GO" id="GO:0046872">
    <property type="term" value="F:metal ion binding"/>
    <property type="evidence" value="ECO:0007669"/>
    <property type="project" value="UniProtKB-KW"/>
</dbReference>
<evidence type="ECO:0000256" key="5">
    <source>
        <dbReference type="ARBA" id="ARBA00022723"/>
    </source>
</evidence>
<dbReference type="Pfam" id="PF12627">
    <property type="entry name" value="PolyA_pol_RNAbd"/>
    <property type="match status" value="1"/>
</dbReference>
<feature type="coiled-coil region" evidence="8">
    <location>
        <begin position="454"/>
        <end position="488"/>
    </location>
</feature>
<organism evidence="11 12">
    <name type="scientific">Corynebacterium jeikeium (strain K411)</name>
    <dbReference type="NCBI Taxonomy" id="306537"/>
    <lineage>
        <taxon>Bacteria</taxon>
        <taxon>Bacillati</taxon>
        <taxon>Actinomycetota</taxon>
        <taxon>Actinomycetes</taxon>
        <taxon>Mycobacteriales</taxon>
        <taxon>Corynebacteriaceae</taxon>
        <taxon>Corynebacterium</taxon>
    </lineage>
</organism>
<dbReference type="InterPro" id="IPR006674">
    <property type="entry name" value="HD_domain"/>
</dbReference>
<feature type="compositionally biased region" description="Low complexity" evidence="9">
    <location>
        <begin position="26"/>
        <end position="41"/>
    </location>
</feature>
<dbReference type="InterPro" id="IPR002646">
    <property type="entry name" value="PolA_pol_head_dom"/>
</dbReference>
<comment type="cofactor">
    <cofactor evidence="1">
        <name>Mg(2+)</name>
        <dbReference type="ChEBI" id="CHEBI:18420"/>
    </cofactor>
</comment>
<evidence type="ECO:0000313" key="11">
    <source>
        <dbReference type="EMBL" id="CAI38270.1"/>
    </source>
</evidence>
<dbReference type="KEGG" id="cjk:jk2088"/>
<keyword evidence="6" id="KW-0547">Nucleotide-binding</keyword>
<dbReference type="InterPro" id="IPR006675">
    <property type="entry name" value="HDIG_dom"/>
</dbReference>
<evidence type="ECO:0000256" key="9">
    <source>
        <dbReference type="SAM" id="MobiDB-lite"/>
    </source>
</evidence>
<dbReference type="GO" id="GO:0008033">
    <property type="term" value="P:tRNA processing"/>
    <property type="evidence" value="ECO:0007669"/>
    <property type="project" value="UniProtKB-KW"/>
</dbReference>
<evidence type="ECO:0000256" key="1">
    <source>
        <dbReference type="ARBA" id="ARBA00001946"/>
    </source>
</evidence>
<dbReference type="Proteomes" id="UP000000545">
    <property type="component" value="Chromosome"/>
</dbReference>
<keyword evidence="2 11" id="KW-0808">Transferase</keyword>
<feature type="compositionally biased region" description="Basic and acidic residues" evidence="9">
    <location>
        <begin position="411"/>
        <end position="422"/>
    </location>
</feature>
<dbReference type="EMBL" id="CR931997">
    <property type="protein sequence ID" value="CAI38270.1"/>
    <property type="molecule type" value="Genomic_DNA"/>
</dbReference>
<feature type="region of interest" description="Disordered" evidence="9">
    <location>
        <begin position="16"/>
        <end position="44"/>
    </location>
</feature>
<dbReference type="PANTHER" id="PTHR46173:SF1">
    <property type="entry name" value="CCA TRNA NUCLEOTIDYLTRANSFERASE 1, MITOCHONDRIAL"/>
    <property type="match status" value="1"/>
</dbReference>
<protein>
    <submittedName>
        <fullName evidence="11">tRNA nucleotidyltransferase</fullName>
        <ecNumber evidence="11">2.7.7.25</ecNumber>
    </submittedName>
</protein>
<dbReference type="InterPro" id="IPR050264">
    <property type="entry name" value="Bact_CCA-adding_enz_type3_sf"/>
</dbReference>
<dbReference type="NCBIfam" id="TIGR00277">
    <property type="entry name" value="HDIG"/>
    <property type="match status" value="1"/>
</dbReference>
<evidence type="ECO:0000256" key="8">
    <source>
        <dbReference type="SAM" id="Coils"/>
    </source>
</evidence>
<evidence type="ECO:0000256" key="2">
    <source>
        <dbReference type="ARBA" id="ARBA00022679"/>
    </source>
</evidence>
<evidence type="ECO:0000256" key="6">
    <source>
        <dbReference type="ARBA" id="ARBA00022741"/>
    </source>
</evidence>
<dbReference type="eggNOG" id="COG0617">
    <property type="taxonomic scope" value="Bacteria"/>
</dbReference>
<dbReference type="Gene3D" id="3.30.460.10">
    <property type="entry name" value="Beta Polymerase, domain 2"/>
    <property type="match status" value="1"/>
</dbReference>
<dbReference type="SUPFAM" id="SSF81301">
    <property type="entry name" value="Nucleotidyltransferase"/>
    <property type="match status" value="1"/>
</dbReference>
<evidence type="ECO:0000256" key="4">
    <source>
        <dbReference type="ARBA" id="ARBA00022695"/>
    </source>
</evidence>
<dbReference type="InterPro" id="IPR014065">
    <property type="entry name" value="tRNA_adenylyltransferase"/>
</dbReference>
<dbReference type="STRING" id="306537.jk2088"/>
<proteinExistence type="predicted"/>
<keyword evidence="8" id="KW-0175">Coiled coil</keyword>
<dbReference type="AlphaFoldDB" id="Q4JSD7"/>
<dbReference type="PATRIC" id="fig|306537.10.peg.2118"/>
<evidence type="ECO:0000259" key="10">
    <source>
        <dbReference type="PROSITE" id="PS51831"/>
    </source>
</evidence>
<keyword evidence="12" id="KW-1185">Reference proteome</keyword>
<dbReference type="Gene3D" id="1.10.3090.10">
    <property type="entry name" value="cca-adding enzyme, domain 2"/>
    <property type="match status" value="1"/>
</dbReference>
<dbReference type="CDD" id="cd05398">
    <property type="entry name" value="NT_ClassII-CCAase"/>
    <property type="match status" value="1"/>
</dbReference>
<dbReference type="GO" id="GO:0000049">
    <property type="term" value="F:tRNA binding"/>
    <property type="evidence" value="ECO:0007669"/>
    <property type="project" value="TreeGrafter"/>
</dbReference>
<sequence length="547" mass="61087">MSVRAVMRGQLARRRGLVESGSVTKSAPSPANSESAQAAASEKPRTIEGMLQEAFTSLRALDRDLLPLTQAFQDAGHSLYLVGGSVRDALLGRLSHDLDFTTDARPQAIVDIVTPLAETVWDTGIEYGTVSALVKGQILEITTFRADQYDGQSRNPEVSFGDSLDGDLIRRDFRANAIALELSPDGNHQLRDPLGGLEDLQAGVLDTPDSPEISFNDDPLRMLRACRFVSQLEFGVTKRVKEAMAAMSEQISRITVERVAVELNKLMLGAAPWVGLDLMVETGLADHVLPELPALKLTQDEHRQHKDVYWHSLKVLRNAVNLEAERGLEPSLELRMAALLHDIGKPDTRAFTESGAVTFHQHEVVGARITRRRLRKLKYSKQHVQDIGQLVFLHMRFHGYADTQGKGQNQDARRGAGEKDNNESTWTDSAVRRYVNDAGELLPLLHLLVRADCTTRNQRKAQRLQRTYDNLEKRIEQLQEQEDLAAVRPDLDGNEIMQILDLKPGPDVGKAWAYLKELRLDRGPMEREDAIAALKQWWGEQKGGSQK</sequence>
<reference evidence="11 12" key="1">
    <citation type="journal article" date="2005" name="J. Bacteriol.">
        <title>Complete genome sequence and analysis of the multiresistant nosocomial pathogen Corynebacterium jeikeium K411, a lipid-requiring bacterium of the human skin flora.</title>
        <authorList>
            <person name="Tauch A."/>
            <person name="Kaiser O."/>
            <person name="Hain T."/>
            <person name="Goesmann A."/>
            <person name="Weisshaar B."/>
            <person name="Albersmeier A."/>
            <person name="Bekel T."/>
            <person name="Bischoff N."/>
            <person name="Brune I."/>
            <person name="Chakraborty T."/>
            <person name="Kalinowski J."/>
            <person name="Meyer F."/>
            <person name="Rupp O."/>
            <person name="Schneiker S."/>
            <person name="Viehoever P."/>
            <person name="Puehler A."/>
        </authorList>
    </citation>
    <scope>NUCLEOTIDE SEQUENCE [LARGE SCALE GENOMIC DNA]</scope>
    <source>
        <strain evidence="11 12">K411</strain>
    </source>
</reference>
<dbReference type="SMART" id="SM00471">
    <property type="entry name" value="HDc"/>
    <property type="match status" value="1"/>
</dbReference>
<dbReference type="InterPro" id="IPR043519">
    <property type="entry name" value="NT_sf"/>
</dbReference>
<evidence type="ECO:0000256" key="3">
    <source>
        <dbReference type="ARBA" id="ARBA00022694"/>
    </source>
</evidence>
<gene>
    <name evidence="11" type="primary">cca</name>
    <name evidence="11" type="ordered locus">jk2088</name>
</gene>
<dbReference type="GO" id="GO:0016779">
    <property type="term" value="F:nucleotidyltransferase activity"/>
    <property type="evidence" value="ECO:0007669"/>
    <property type="project" value="UniProtKB-KW"/>
</dbReference>